<dbReference type="GO" id="GO:0003700">
    <property type="term" value="F:DNA-binding transcription factor activity"/>
    <property type="evidence" value="ECO:0007669"/>
    <property type="project" value="TreeGrafter"/>
</dbReference>
<dbReference type="InterPro" id="IPR001387">
    <property type="entry name" value="Cro/C1-type_HTH"/>
</dbReference>
<keyword evidence="2" id="KW-0812">Transmembrane</keyword>
<dbReference type="OrthoDB" id="1357763at2"/>
<name>A0A2S1YIW1_9FLAO</name>
<dbReference type="SUPFAM" id="SSF47413">
    <property type="entry name" value="lambda repressor-like DNA-binding domains"/>
    <property type="match status" value="1"/>
</dbReference>
<proteinExistence type="predicted"/>
<evidence type="ECO:0000256" key="2">
    <source>
        <dbReference type="SAM" id="Phobius"/>
    </source>
</evidence>
<feature type="transmembrane region" description="Helical" evidence="2">
    <location>
        <begin position="138"/>
        <end position="159"/>
    </location>
</feature>
<dbReference type="KEGG" id="fcr:HYN56_06965"/>
<dbReference type="CDD" id="cd00093">
    <property type="entry name" value="HTH_XRE"/>
    <property type="match status" value="1"/>
</dbReference>
<evidence type="ECO:0000313" key="5">
    <source>
        <dbReference type="Proteomes" id="UP000245250"/>
    </source>
</evidence>
<dbReference type="Pfam" id="PF01381">
    <property type="entry name" value="HTH_3"/>
    <property type="match status" value="1"/>
</dbReference>
<keyword evidence="5" id="KW-1185">Reference proteome</keyword>
<dbReference type="PROSITE" id="PS50943">
    <property type="entry name" value="HTH_CROC1"/>
    <property type="match status" value="1"/>
</dbReference>
<dbReference type="InterPro" id="IPR050807">
    <property type="entry name" value="TransReg_Diox_bact_type"/>
</dbReference>
<dbReference type="SMART" id="SM00530">
    <property type="entry name" value="HTH_XRE"/>
    <property type="match status" value="1"/>
</dbReference>
<dbReference type="Gene3D" id="1.10.260.40">
    <property type="entry name" value="lambda repressor-like DNA-binding domains"/>
    <property type="match status" value="1"/>
</dbReference>
<dbReference type="Proteomes" id="UP000245250">
    <property type="component" value="Chromosome"/>
</dbReference>
<dbReference type="GO" id="GO:0005829">
    <property type="term" value="C:cytosol"/>
    <property type="evidence" value="ECO:0007669"/>
    <property type="project" value="TreeGrafter"/>
</dbReference>
<dbReference type="InterPro" id="IPR010982">
    <property type="entry name" value="Lambda_DNA-bd_dom_sf"/>
</dbReference>
<keyword evidence="2" id="KW-1133">Transmembrane helix</keyword>
<dbReference type="AlphaFoldDB" id="A0A2S1YIW1"/>
<dbReference type="GO" id="GO:0003677">
    <property type="term" value="F:DNA binding"/>
    <property type="evidence" value="ECO:0007669"/>
    <property type="project" value="UniProtKB-KW"/>
</dbReference>
<feature type="transmembrane region" description="Helical" evidence="2">
    <location>
        <begin position="165"/>
        <end position="185"/>
    </location>
</feature>
<evidence type="ECO:0000313" key="4">
    <source>
        <dbReference type="EMBL" id="AWK03985.1"/>
    </source>
</evidence>
<feature type="transmembrane region" description="Helical" evidence="2">
    <location>
        <begin position="73"/>
        <end position="97"/>
    </location>
</feature>
<evidence type="ECO:0000256" key="1">
    <source>
        <dbReference type="ARBA" id="ARBA00023125"/>
    </source>
</evidence>
<feature type="transmembrane region" description="Helical" evidence="2">
    <location>
        <begin position="109"/>
        <end position="126"/>
    </location>
</feature>
<dbReference type="PANTHER" id="PTHR46797">
    <property type="entry name" value="HTH-TYPE TRANSCRIPTIONAL REGULATOR"/>
    <property type="match status" value="1"/>
</dbReference>
<evidence type="ECO:0000259" key="3">
    <source>
        <dbReference type="PROSITE" id="PS50943"/>
    </source>
</evidence>
<protein>
    <submittedName>
        <fullName evidence="4">XRE family transcriptional regulator</fullName>
    </submittedName>
</protein>
<organism evidence="4 5">
    <name type="scientific">Flavobacterium crocinum</name>
    <dbReference type="NCBI Taxonomy" id="2183896"/>
    <lineage>
        <taxon>Bacteria</taxon>
        <taxon>Pseudomonadati</taxon>
        <taxon>Bacteroidota</taxon>
        <taxon>Flavobacteriia</taxon>
        <taxon>Flavobacteriales</taxon>
        <taxon>Flavobacteriaceae</taxon>
        <taxon>Flavobacterium</taxon>
    </lineage>
</organism>
<sequence>MSYIGKKISEARKLKGFTQEELAELSKVNLRTIQRIENNNNEPRGKTLELICEVLQIDKGELQDLKTSENNRIGAFVVNAIFLILLNLAIALAFSYMVTPIEASANSKFGAVLLSFFMPFTIFYYTQNMTATERIFKFGICWMIYLTTLLFAQGFRAALGIGFRTWIFPCILIYFGVLFYGKVLFKSEK</sequence>
<accession>A0A2S1YIW1</accession>
<keyword evidence="1" id="KW-0238">DNA-binding</keyword>
<feature type="domain" description="HTH cro/C1-type" evidence="3">
    <location>
        <begin position="8"/>
        <end position="62"/>
    </location>
</feature>
<dbReference type="RefSeq" id="WP_109191513.1">
    <property type="nucleotide sequence ID" value="NZ_CP029255.1"/>
</dbReference>
<reference evidence="4 5" key="1">
    <citation type="submission" date="2018-05" db="EMBL/GenBank/DDBJ databases">
        <title>Genome sequencing of Flavobacterium sp. HYN0056.</title>
        <authorList>
            <person name="Yi H."/>
            <person name="Baek C."/>
        </authorList>
    </citation>
    <scope>NUCLEOTIDE SEQUENCE [LARGE SCALE GENOMIC DNA]</scope>
    <source>
        <strain evidence="4 5">HYN0056</strain>
    </source>
</reference>
<dbReference type="PANTHER" id="PTHR46797:SF1">
    <property type="entry name" value="METHYLPHOSPHONATE SYNTHASE"/>
    <property type="match status" value="1"/>
</dbReference>
<dbReference type="EMBL" id="CP029255">
    <property type="protein sequence ID" value="AWK03985.1"/>
    <property type="molecule type" value="Genomic_DNA"/>
</dbReference>
<keyword evidence="2" id="KW-0472">Membrane</keyword>
<gene>
    <name evidence="4" type="ORF">HYN56_06965</name>
</gene>